<proteinExistence type="predicted"/>
<reference evidence="3 4" key="1">
    <citation type="journal article" date="2023" name="bioRxiv">
        <title>High-quality genome assemblies of four members of thePodospora anserinaspecies complex.</title>
        <authorList>
            <person name="Ament-Velasquez S.L."/>
            <person name="Vogan A.A."/>
            <person name="Wallerman O."/>
            <person name="Hartmann F."/>
            <person name="Gautier V."/>
            <person name="Silar P."/>
            <person name="Giraud T."/>
            <person name="Johannesson H."/>
        </authorList>
    </citation>
    <scope>NUCLEOTIDE SEQUENCE [LARGE SCALE GENOMIC DNA]</scope>
    <source>
        <strain evidence="3 4">CBS 112042</strain>
    </source>
</reference>
<gene>
    <name evidence="3" type="ORF">QC761_600150</name>
</gene>
<dbReference type="GeneID" id="87899958"/>
<accession>A0ABR0FBQ5</accession>
<evidence type="ECO:0000313" key="4">
    <source>
        <dbReference type="Proteomes" id="UP001322138"/>
    </source>
</evidence>
<keyword evidence="4" id="KW-1185">Reference proteome</keyword>
<dbReference type="Proteomes" id="UP001322138">
    <property type="component" value="Unassembled WGS sequence"/>
</dbReference>
<keyword evidence="2" id="KW-1133">Transmembrane helix</keyword>
<evidence type="ECO:0000313" key="3">
    <source>
        <dbReference type="EMBL" id="KAK4640727.1"/>
    </source>
</evidence>
<name>A0ABR0FBQ5_9PEZI</name>
<dbReference type="SUPFAM" id="SSF89372">
    <property type="entry name" value="Fucose-specific lectin"/>
    <property type="match status" value="1"/>
</dbReference>
<feature type="compositionally biased region" description="Basic and acidic residues" evidence="1">
    <location>
        <begin position="29"/>
        <end position="40"/>
    </location>
</feature>
<keyword evidence="2" id="KW-0812">Transmembrane</keyword>
<evidence type="ECO:0008006" key="5">
    <source>
        <dbReference type="Google" id="ProtNLM"/>
    </source>
</evidence>
<feature type="compositionally biased region" description="Low complexity" evidence="1">
    <location>
        <begin position="1"/>
        <end position="23"/>
    </location>
</feature>
<evidence type="ECO:0000256" key="2">
    <source>
        <dbReference type="SAM" id="Phobius"/>
    </source>
</evidence>
<dbReference type="RefSeq" id="XP_062729703.1">
    <property type="nucleotide sequence ID" value="XM_062880476.1"/>
</dbReference>
<dbReference type="EMBL" id="JAFFGZ010000008">
    <property type="protein sequence ID" value="KAK4640727.1"/>
    <property type="molecule type" value="Genomic_DNA"/>
</dbReference>
<dbReference type="Gene3D" id="2.120.10.70">
    <property type="entry name" value="Fucose-specific lectin"/>
    <property type="match status" value="1"/>
</dbReference>
<feature type="region of interest" description="Disordered" evidence="1">
    <location>
        <begin position="1"/>
        <end position="40"/>
    </location>
</feature>
<evidence type="ECO:0000256" key="1">
    <source>
        <dbReference type="SAM" id="MobiDB-lite"/>
    </source>
</evidence>
<protein>
    <recommendedName>
        <fullName evidence="5">Fucose-specific lectin</fullName>
    </recommendedName>
</protein>
<sequence>MAHSSPSIQPSVQLPSPQPLDDQPGLEVVPHDNLPEVRPEEEPKFYLSRAQYQNQKIVLGEDYPQVVDGNGEIEVDSPASTEKGTLPPVSKSYQRRKWWIIGGTACAVVVIVVGVTLGVVLSLKARNNDGNAAINGTSGPETIRQGSKLSAAGWRKANGDVERYLFYLDPQGQIRRSRSITGKGNSTSTWEVLPVLDLEATNGTSLAATIALHGTDYNPQTALFYEANRKVFGTMFNQARQPNILIDNVSGGYSRGFADLAMGNAAKLAAYWPYVVAQHETGDIIQVDHMLGDGLVPTEDWYVQNLNITAYEGSSLCIVPTSSNFTKITESKAYGVVYQKSNQGLAIHYPAFESGTPDTVQLERVPETFPELYTFPPQTPMAAFAMPRGSNDNDSLVDIYLVVKSYTGKFAVWFSENSSSWREEFPAVFQEVDEDSDIACSTLAVTNMDWEGKEVPLERGEVRCYFQRNGTVVEVAFESLIWTEVGVVPIP</sequence>
<keyword evidence="2" id="KW-0472">Membrane</keyword>
<comment type="caution">
    <text evidence="3">The sequence shown here is derived from an EMBL/GenBank/DDBJ whole genome shotgun (WGS) entry which is preliminary data.</text>
</comment>
<feature type="transmembrane region" description="Helical" evidence="2">
    <location>
        <begin position="98"/>
        <end position="121"/>
    </location>
</feature>
<organism evidence="3 4">
    <name type="scientific">Podospora bellae-mahoneyi</name>
    <dbReference type="NCBI Taxonomy" id="2093777"/>
    <lineage>
        <taxon>Eukaryota</taxon>
        <taxon>Fungi</taxon>
        <taxon>Dikarya</taxon>
        <taxon>Ascomycota</taxon>
        <taxon>Pezizomycotina</taxon>
        <taxon>Sordariomycetes</taxon>
        <taxon>Sordariomycetidae</taxon>
        <taxon>Sordariales</taxon>
        <taxon>Podosporaceae</taxon>
        <taxon>Podospora</taxon>
    </lineage>
</organism>